<dbReference type="Gene3D" id="3.40.30.10">
    <property type="entry name" value="Glutaredoxin"/>
    <property type="match status" value="1"/>
</dbReference>
<reference evidence="1 2" key="1">
    <citation type="submission" date="2023-08" db="EMBL/GenBank/DDBJ databases">
        <title>Annotated Genome Sequence of Vanrija albida AlHP1.</title>
        <authorList>
            <person name="Herzog R."/>
        </authorList>
    </citation>
    <scope>NUCLEOTIDE SEQUENCE [LARGE SCALE GENOMIC DNA]</scope>
    <source>
        <strain evidence="1 2">AlHP1</strain>
    </source>
</reference>
<proteinExistence type="predicted"/>
<dbReference type="Proteomes" id="UP001565368">
    <property type="component" value="Unassembled WGS sequence"/>
</dbReference>
<accession>A0ABR3Q9B4</accession>
<comment type="caution">
    <text evidence="1">The sequence shown here is derived from an EMBL/GenBank/DDBJ whole genome shotgun (WGS) entry which is preliminary data.</text>
</comment>
<dbReference type="InterPro" id="IPR036282">
    <property type="entry name" value="Glutathione-S-Trfase_C_sf"/>
</dbReference>
<evidence type="ECO:0008006" key="3">
    <source>
        <dbReference type="Google" id="ProtNLM"/>
    </source>
</evidence>
<evidence type="ECO:0000313" key="2">
    <source>
        <dbReference type="Proteomes" id="UP001565368"/>
    </source>
</evidence>
<dbReference type="Gene3D" id="1.20.1050.10">
    <property type="match status" value="1"/>
</dbReference>
<dbReference type="InterPro" id="IPR036249">
    <property type="entry name" value="Thioredoxin-like_sf"/>
</dbReference>
<dbReference type="SUPFAM" id="SSF52833">
    <property type="entry name" value="Thioredoxin-like"/>
    <property type="match status" value="1"/>
</dbReference>
<dbReference type="EMBL" id="JBBXJM010000002">
    <property type="protein sequence ID" value="KAL1411107.1"/>
    <property type="molecule type" value="Genomic_DNA"/>
</dbReference>
<organism evidence="1 2">
    <name type="scientific">Vanrija albida</name>
    <dbReference type="NCBI Taxonomy" id="181172"/>
    <lineage>
        <taxon>Eukaryota</taxon>
        <taxon>Fungi</taxon>
        <taxon>Dikarya</taxon>
        <taxon>Basidiomycota</taxon>
        <taxon>Agaricomycotina</taxon>
        <taxon>Tremellomycetes</taxon>
        <taxon>Trichosporonales</taxon>
        <taxon>Trichosporonaceae</taxon>
        <taxon>Vanrija</taxon>
    </lineage>
</organism>
<dbReference type="GeneID" id="95983100"/>
<gene>
    <name evidence="1" type="ORF">Q8F55_002057</name>
</gene>
<sequence>MQVDSTPKAILYCWPTSVLSTIPRLCLHEKNYGDDEYVLHHVDITKGDNFSLPYLRLTIPLATVPTLAVPVADTPNTPSNTPSSDDDPKYRYLCDTASICAFIDDCKPPTWSPGSTSKPVPVLFPVIAREKELTDLLVALVRDPYVDPNFLDLAARDAQELAMKLSGTQGTMLATRRLALKRYVHMAHDDLALLSPVPALKSWEQQAVNLLEDKAAANQALFDIYSGDLALDRQPEFFEVSRAAWTVHVSGTLSKLEQSMVGPFALGDNLSIADCYIIAWLTRVVSLCQGNPGPSGIQALEPNLGGHRIGAKLVAFWQHWVQRKSFRKVFTSAFWPELPLPR</sequence>
<evidence type="ECO:0000313" key="1">
    <source>
        <dbReference type="EMBL" id="KAL1411107.1"/>
    </source>
</evidence>
<protein>
    <recommendedName>
        <fullName evidence="3">GST N-terminal domain-containing protein</fullName>
    </recommendedName>
</protein>
<dbReference type="RefSeq" id="XP_069211051.1">
    <property type="nucleotide sequence ID" value="XM_069350665.1"/>
</dbReference>
<dbReference type="CDD" id="cd00570">
    <property type="entry name" value="GST_N_family"/>
    <property type="match status" value="1"/>
</dbReference>
<name>A0ABR3Q9B4_9TREE</name>
<keyword evidence="2" id="KW-1185">Reference proteome</keyword>
<dbReference type="SUPFAM" id="SSF47616">
    <property type="entry name" value="GST C-terminal domain-like"/>
    <property type="match status" value="1"/>
</dbReference>